<dbReference type="SUPFAM" id="SSF75011">
    <property type="entry name" value="3-carboxy-cis,cis-mucoante lactonizing enzyme"/>
    <property type="match status" value="1"/>
</dbReference>
<proteinExistence type="inferred from homology"/>
<evidence type="ECO:0000256" key="2">
    <source>
        <dbReference type="ARBA" id="ARBA00023266"/>
    </source>
</evidence>
<dbReference type="Proteomes" id="UP000728032">
    <property type="component" value="Unassembled WGS sequence"/>
</dbReference>
<comment type="similarity">
    <text evidence="1">Belongs to the selenium-binding protein family.</text>
</comment>
<gene>
    <name evidence="4" type="ORF">ONB1V03_LOCUS8652</name>
</gene>
<evidence type="ECO:0008006" key="6">
    <source>
        <dbReference type="Google" id="ProtNLM"/>
    </source>
</evidence>
<reference evidence="4" key="1">
    <citation type="submission" date="2020-11" db="EMBL/GenBank/DDBJ databases">
        <authorList>
            <person name="Tran Van P."/>
        </authorList>
    </citation>
    <scope>NUCLEOTIDE SEQUENCE</scope>
</reference>
<dbReference type="GO" id="GO:0008430">
    <property type="term" value="F:selenium binding"/>
    <property type="evidence" value="ECO:0007669"/>
    <property type="project" value="InterPro"/>
</dbReference>
<evidence type="ECO:0000313" key="5">
    <source>
        <dbReference type="Proteomes" id="UP000728032"/>
    </source>
</evidence>
<keyword evidence="2" id="KW-0711">Selenium</keyword>
<feature type="region of interest" description="Disordered" evidence="3">
    <location>
        <begin position="1"/>
        <end position="20"/>
    </location>
</feature>
<name>A0A7R9M1V4_9ACAR</name>
<dbReference type="OrthoDB" id="10252446at2759"/>
<dbReference type="EMBL" id="OC919871">
    <property type="protein sequence ID" value="CAD7651984.1"/>
    <property type="molecule type" value="Genomic_DNA"/>
</dbReference>
<dbReference type="EMBL" id="CAJPVJ010005046">
    <property type="protein sequence ID" value="CAG2169168.1"/>
    <property type="molecule type" value="Genomic_DNA"/>
</dbReference>
<dbReference type="InterPro" id="IPR008826">
    <property type="entry name" value="Se-bd"/>
</dbReference>
<dbReference type="Pfam" id="PF05694">
    <property type="entry name" value="SBP56"/>
    <property type="match status" value="1"/>
</dbReference>
<dbReference type="PANTHER" id="PTHR23300:SF0">
    <property type="entry name" value="METHANETHIOL OXIDASE"/>
    <property type="match status" value="1"/>
</dbReference>
<dbReference type="AlphaFoldDB" id="A0A7R9M1V4"/>
<organism evidence="4">
    <name type="scientific">Oppiella nova</name>
    <dbReference type="NCBI Taxonomy" id="334625"/>
    <lineage>
        <taxon>Eukaryota</taxon>
        <taxon>Metazoa</taxon>
        <taxon>Ecdysozoa</taxon>
        <taxon>Arthropoda</taxon>
        <taxon>Chelicerata</taxon>
        <taxon>Arachnida</taxon>
        <taxon>Acari</taxon>
        <taxon>Acariformes</taxon>
        <taxon>Sarcoptiformes</taxon>
        <taxon>Oribatida</taxon>
        <taxon>Brachypylina</taxon>
        <taxon>Oppioidea</taxon>
        <taxon>Oppiidae</taxon>
        <taxon>Oppiella</taxon>
    </lineage>
</organism>
<feature type="non-terminal residue" evidence="4">
    <location>
        <position position="1"/>
    </location>
</feature>
<evidence type="ECO:0000256" key="1">
    <source>
        <dbReference type="ARBA" id="ARBA00005606"/>
    </source>
</evidence>
<evidence type="ECO:0000313" key="4">
    <source>
        <dbReference type="EMBL" id="CAD7651984.1"/>
    </source>
</evidence>
<protein>
    <recommendedName>
        <fullName evidence="6">Selenium-binding protein 1</fullName>
    </recommendedName>
</protein>
<dbReference type="PANTHER" id="PTHR23300">
    <property type="entry name" value="METHANETHIOL OXIDASE"/>
    <property type="match status" value="1"/>
</dbReference>
<sequence>MSVCDKTKKTGPGYRSPLEAMEGPKESLLYVTCIQPNGKRDGKPDYLATVDVDPQSDQYCRVISRALVRESGDELHHSGWNSCSSCFCDPNKTRDKLICPTLNGDRVYIFDMSSPKEPKLFKVVESDDMYANKVSAGHTSHCLPSGEVMISCMGDEKRQNKGSFVLLDGKTFNVKGVWNEVPKGVQFGYDFWYQPQHNVMISTEWGGPTTFGQGFNLDDVHNGLYGHSLHVWDWSSRKLIQTIDLGRDGLMPLEVRFLHNPSASEGFVGCALSSTIFRFFKTNHDKWETEKVLSIPTKKVNGWLLDDMPALITDILISMDDRYLYVS</sequence>
<keyword evidence="5" id="KW-1185">Reference proteome</keyword>
<accession>A0A7R9M1V4</accession>
<evidence type="ECO:0000256" key="3">
    <source>
        <dbReference type="SAM" id="MobiDB-lite"/>
    </source>
</evidence>